<keyword evidence="3" id="KW-1185">Reference proteome</keyword>
<dbReference type="AlphaFoldDB" id="A0A9P5ND85"/>
<evidence type="ECO:0000313" key="3">
    <source>
        <dbReference type="Proteomes" id="UP000724874"/>
    </source>
</evidence>
<accession>A0A9P5ND85</accession>
<proteinExistence type="predicted"/>
<feature type="compositionally biased region" description="Low complexity" evidence="1">
    <location>
        <begin position="144"/>
        <end position="156"/>
    </location>
</feature>
<reference evidence="2" key="1">
    <citation type="submission" date="2020-11" db="EMBL/GenBank/DDBJ databases">
        <authorList>
            <consortium name="DOE Joint Genome Institute"/>
            <person name="Ahrendt S."/>
            <person name="Riley R."/>
            <person name="Andreopoulos W."/>
            <person name="LaButti K."/>
            <person name="Pangilinan J."/>
            <person name="Ruiz-duenas F.J."/>
            <person name="Barrasa J.M."/>
            <person name="Sanchez-Garcia M."/>
            <person name="Camarero S."/>
            <person name="Miyauchi S."/>
            <person name="Serrano A."/>
            <person name="Linde D."/>
            <person name="Babiker R."/>
            <person name="Drula E."/>
            <person name="Ayuso-Fernandez I."/>
            <person name="Pacheco R."/>
            <person name="Padilla G."/>
            <person name="Ferreira P."/>
            <person name="Barriuso J."/>
            <person name="Kellner H."/>
            <person name="Castanera R."/>
            <person name="Alfaro M."/>
            <person name="Ramirez L."/>
            <person name="Pisabarro A.G."/>
            <person name="Kuo A."/>
            <person name="Tritt A."/>
            <person name="Lipzen A."/>
            <person name="He G."/>
            <person name="Yan M."/>
            <person name="Ng V."/>
            <person name="Cullen D."/>
            <person name="Martin F."/>
            <person name="Rosso M.-N."/>
            <person name="Henrissat B."/>
            <person name="Hibbett D."/>
            <person name="Martinez A.T."/>
            <person name="Grigoriev I.V."/>
        </authorList>
    </citation>
    <scope>NUCLEOTIDE SEQUENCE</scope>
    <source>
        <strain evidence="2">AH 44721</strain>
    </source>
</reference>
<comment type="caution">
    <text evidence="2">The sequence shown here is derived from an EMBL/GenBank/DDBJ whole genome shotgun (WGS) entry which is preliminary data.</text>
</comment>
<feature type="region of interest" description="Disordered" evidence="1">
    <location>
        <begin position="59"/>
        <end position="89"/>
    </location>
</feature>
<organism evidence="2 3">
    <name type="scientific">Gymnopilus junonius</name>
    <name type="common">Spectacular rustgill mushroom</name>
    <name type="synonym">Gymnopilus spectabilis subsp. junonius</name>
    <dbReference type="NCBI Taxonomy" id="109634"/>
    <lineage>
        <taxon>Eukaryota</taxon>
        <taxon>Fungi</taxon>
        <taxon>Dikarya</taxon>
        <taxon>Basidiomycota</taxon>
        <taxon>Agaricomycotina</taxon>
        <taxon>Agaricomycetes</taxon>
        <taxon>Agaricomycetidae</taxon>
        <taxon>Agaricales</taxon>
        <taxon>Agaricineae</taxon>
        <taxon>Hymenogastraceae</taxon>
        <taxon>Gymnopilus</taxon>
    </lineage>
</organism>
<gene>
    <name evidence="2" type="ORF">CPB84DRAFT_384316</name>
</gene>
<dbReference type="Proteomes" id="UP000724874">
    <property type="component" value="Unassembled WGS sequence"/>
</dbReference>
<evidence type="ECO:0000256" key="1">
    <source>
        <dbReference type="SAM" id="MobiDB-lite"/>
    </source>
</evidence>
<protein>
    <submittedName>
        <fullName evidence="2">Uncharacterized protein</fullName>
    </submittedName>
</protein>
<evidence type="ECO:0000313" key="2">
    <source>
        <dbReference type="EMBL" id="KAF8876698.1"/>
    </source>
</evidence>
<feature type="region of interest" description="Disordered" evidence="1">
    <location>
        <begin position="117"/>
        <end position="196"/>
    </location>
</feature>
<sequence length="236" mass="25625">MSLFIFTRCFTLLHNPTPPSIACRQIIPTEREVGQSPRIVVEAFGYRPLNGTETLFSSNASTHGLSSHSTSPMHTGSLTTPPSTGLVSSAGGTYASTRRDLTGGDVDDPHSQVVVMPPYTSDGKYRPDLPSTSAPQLLPPPRRSQPITPQVQPQQPSAIIRDNRSQTASPSPFGAGQPVLGMPSGDREAEVRRQQQRQFQAVLSPVRRAMGVCKFSSPLLDWLRGMVPAREAWILL</sequence>
<dbReference type="EMBL" id="JADNYJ010000179">
    <property type="protein sequence ID" value="KAF8876698.1"/>
    <property type="molecule type" value="Genomic_DNA"/>
</dbReference>
<name>A0A9P5ND85_GYMJU</name>